<dbReference type="PANTHER" id="PTHR40278">
    <property type="entry name" value="DNA UTILIZATION PROTEIN HOFN"/>
    <property type="match status" value="1"/>
</dbReference>
<dbReference type="RefSeq" id="WP_092342184.1">
    <property type="nucleotide sequence ID" value="NZ_FLSL01000099.1"/>
</dbReference>
<dbReference type="PANTHER" id="PTHR40278:SF1">
    <property type="entry name" value="DNA UTILIZATION PROTEIN HOFN"/>
    <property type="match status" value="1"/>
</dbReference>
<protein>
    <submittedName>
        <fullName evidence="2">Putative type 4 fimbrial protein PilN</fullName>
    </submittedName>
</protein>
<gene>
    <name evidence="2" type="ORF">Ark11_0496</name>
</gene>
<evidence type="ECO:0000313" key="2">
    <source>
        <dbReference type="EMBL" id="CUT17341.1"/>
    </source>
</evidence>
<dbReference type="Proteomes" id="UP000198651">
    <property type="component" value="Chromosome I"/>
</dbReference>
<proteinExistence type="predicted"/>
<keyword evidence="1" id="KW-0812">Transmembrane</keyword>
<sequence length="210" mass="24281">MMLFNLLPYRKYKEQQDRRIFFAHVAIAAFIAVIISWGVNQLSYFYVKKQDDNVTFLKSEIGSLQSDKLSVKKIGNQIKTILDNRRVIEELNYRKLNLLEILRELAVVVPDGMYLNSFKTTSTGEAEVSGVALSNKIVSDFLHKIDGSKIFTLKGLTHTKILHSKFGVFQEFELVVVKKEKEIEHDEYFPELMSDHTESKPVDFKNLYPV</sequence>
<keyword evidence="1" id="KW-1133">Transmembrane helix</keyword>
<organism evidence="2 3">
    <name type="scientific">Candidatus Ichthyocystis hellenicum</name>
    <dbReference type="NCBI Taxonomy" id="1561003"/>
    <lineage>
        <taxon>Bacteria</taxon>
        <taxon>Pseudomonadati</taxon>
        <taxon>Pseudomonadota</taxon>
        <taxon>Betaproteobacteria</taxon>
        <taxon>Burkholderiales</taxon>
        <taxon>Candidatus Ichthyocystis</taxon>
    </lineage>
</organism>
<keyword evidence="1" id="KW-0472">Membrane</keyword>
<dbReference type="OrthoDB" id="5296173at2"/>
<dbReference type="Pfam" id="PF05137">
    <property type="entry name" value="PilN"/>
    <property type="match status" value="1"/>
</dbReference>
<name>A0A0S4M4X5_9BURK</name>
<accession>A0A0S4M4X5</accession>
<evidence type="ECO:0000313" key="3">
    <source>
        <dbReference type="Proteomes" id="UP000198651"/>
    </source>
</evidence>
<dbReference type="InterPro" id="IPR007813">
    <property type="entry name" value="PilN"/>
</dbReference>
<evidence type="ECO:0000256" key="1">
    <source>
        <dbReference type="SAM" id="Phobius"/>
    </source>
</evidence>
<dbReference type="EMBL" id="LN906597">
    <property type="protein sequence ID" value="CUT17341.1"/>
    <property type="molecule type" value="Genomic_DNA"/>
</dbReference>
<dbReference type="STRING" id="1561003.Ark11_0496"/>
<feature type="transmembrane region" description="Helical" evidence="1">
    <location>
        <begin position="20"/>
        <end position="39"/>
    </location>
</feature>
<dbReference type="AlphaFoldDB" id="A0A0S4M4X5"/>
<reference evidence="3" key="1">
    <citation type="submission" date="2015-11" db="EMBL/GenBank/DDBJ databases">
        <authorList>
            <person name="Seth-Smith H.M.B."/>
        </authorList>
    </citation>
    <scope>NUCLEOTIDE SEQUENCE [LARGE SCALE GENOMIC DNA]</scope>
    <source>
        <strain evidence="3">2013Ark11</strain>
    </source>
</reference>
<keyword evidence="3" id="KW-1185">Reference proteome</keyword>
<dbReference type="InterPro" id="IPR052534">
    <property type="entry name" value="Extracell_DNA_Util/SecSys_Comp"/>
</dbReference>